<sequence length="74" mass="8474">MSTEESPLEHEDRRMLNPLRGTSVTQITVDFRPVVVIGSDWEVVLEHPSISHTIPFELSRPCVFTRSPRTSQQL</sequence>
<evidence type="ECO:0000313" key="2">
    <source>
        <dbReference type="Proteomes" id="UP000324106"/>
    </source>
</evidence>
<dbReference type="EMBL" id="CP029194">
    <property type="protein sequence ID" value="QES24316.1"/>
    <property type="molecule type" value="Genomic_DNA"/>
</dbReference>
<name>A0A5P2B1Y2_STRVZ</name>
<reference evidence="1 2" key="1">
    <citation type="submission" date="2018-05" db="EMBL/GenBank/DDBJ databases">
        <title>Streptomyces venezuelae.</title>
        <authorList>
            <person name="Kim W."/>
            <person name="Lee N."/>
            <person name="Cho B.-K."/>
        </authorList>
    </citation>
    <scope>NUCLEOTIDE SEQUENCE [LARGE SCALE GENOMIC DNA]</scope>
    <source>
        <strain evidence="1 2">ATCC 15068</strain>
    </source>
</reference>
<dbReference type="Proteomes" id="UP000324106">
    <property type="component" value="Chromosome"/>
</dbReference>
<evidence type="ECO:0000313" key="1">
    <source>
        <dbReference type="EMBL" id="QES24316.1"/>
    </source>
</evidence>
<dbReference type="AlphaFoldDB" id="A0A5P2B1Y2"/>
<organism evidence="1 2">
    <name type="scientific">Streptomyces venezuelae</name>
    <dbReference type="NCBI Taxonomy" id="54571"/>
    <lineage>
        <taxon>Bacteria</taxon>
        <taxon>Bacillati</taxon>
        <taxon>Actinomycetota</taxon>
        <taxon>Actinomycetes</taxon>
        <taxon>Kitasatosporales</taxon>
        <taxon>Streptomycetaceae</taxon>
        <taxon>Streptomyces</taxon>
    </lineage>
</organism>
<gene>
    <name evidence="1" type="ORF">DEJ46_38910</name>
</gene>
<protein>
    <submittedName>
        <fullName evidence="1">Uncharacterized protein</fullName>
    </submittedName>
</protein>
<accession>A0A5P2B1Y2</accession>
<proteinExistence type="predicted"/>